<accession>A0ABT4RBU5</accession>
<evidence type="ECO:0000259" key="1">
    <source>
        <dbReference type="Pfam" id="PF00990"/>
    </source>
</evidence>
<proteinExistence type="predicted"/>
<comment type="caution">
    <text evidence="2">The sequence shown here is derived from an EMBL/GenBank/DDBJ whole genome shotgun (WGS) entry which is preliminary data.</text>
</comment>
<dbReference type="RefSeq" id="WP_202954717.1">
    <property type="nucleotide sequence ID" value="NZ_JAPCID010000001.1"/>
</dbReference>
<name>A0ABT4RBU5_9ACTN</name>
<dbReference type="SUPFAM" id="SSF55073">
    <property type="entry name" value="Nucleotide cyclase"/>
    <property type="match status" value="1"/>
</dbReference>
<organism evidence="2 3">
    <name type="scientific">Solirubrobacter deserti</name>
    <dbReference type="NCBI Taxonomy" id="2282478"/>
    <lineage>
        <taxon>Bacteria</taxon>
        <taxon>Bacillati</taxon>
        <taxon>Actinomycetota</taxon>
        <taxon>Thermoleophilia</taxon>
        <taxon>Solirubrobacterales</taxon>
        <taxon>Solirubrobacteraceae</taxon>
        <taxon>Solirubrobacter</taxon>
    </lineage>
</organism>
<sequence>MNRRFLLPGPDVGRLLLDRLIAEGVRYGRDFALVRISVPMGAADAVAPLLSACLRDADVIVRWEADELLALLPATDRPGAERAAQRLRECVDLELGVGAAHWVGDTAHDLLARAEPRPA</sequence>
<protein>
    <submittedName>
        <fullName evidence="2">GGDEF domain-containing protein</fullName>
    </submittedName>
</protein>
<feature type="domain" description="GGDEF" evidence="1">
    <location>
        <begin position="45"/>
        <end position="92"/>
    </location>
</feature>
<dbReference type="Pfam" id="PF00990">
    <property type="entry name" value="GGDEF"/>
    <property type="match status" value="1"/>
</dbReference>
<dbReference type="InterPro" id="IPR029787">
    <property type="entry name" value="Nucleotide_cyclase"/>
</dbReference>
<gene>
    <name evidence="2" type="ORF">OJ962_00685</name>
</gene>
<dbReference type="Gene3D" id="3.30.70.270">
    <property type="match status" value="1"/>
</dbReference>
<dbReference type="Proteomes" id="UP001147700">
    <property type="component" value="Unassembled WGS sequence"/>
</dbReference>
<reference evidence="2" key="1">
    <citation type="submission" date="2022-10" db="EMBL/GenBank/DDBJ databases">
        <title>The WGS of Solirubrobacter sp. CPCC 204708.</title>
        <authorList>
            <person name="Jiang Z."/>
        </authorList>
    </citation>
    <scope>NUCLEOTIDE SEQUENCE</scope>
    <source>
        <strain evidence="2">CPCC 204708</strain>
    </source>
</reference>
<dbReference type="EMBL" id="JAPCID010000001">
    <property type="protein sequence ID" value="MDA0135995.1"/>
    <property type="molecule type" value="Genomic_DNA"/>
</dbReference>
<evidence type="ECO:0000313" key="2">
    <source>
        <dbReference type="EMBL" id="MDA0135995.1"/>
    </source>
</evidence>
<keyword evidence="3" id="KW-1185">Reference proteome</keyword>
<dbReference type="InterPro" id="IPR043128">
    <property type="entry name" value="Rev_trsase/Diguanyl_cyclase"/>
</dbReference>
<dbReference type="InterPro" id="IPR000160">
    <property type="entry name" value="GGDEF_dom"/>
</dbReference>
<evidence type="ECO:0000313" key="3">
    <source>
        <dbReference type="Proteomes" id="UP001147700"/>
    </source>
</evidence>